<keyword evidence="3" id="KW-1185">Reference proteome</keyword>
<name>A0ABN5QJY1_9CAUL</name>
<proteinExistence type="predicted"/>
<evidence type="ECO:0000313" key="2">
    <source>
        <dbReference type="EMBL" id="AYV45297.1"/>
    </source>
</evidence>
<organism evidence="2 3">
    <name type="scientific">Caulobacter flavus</name>
    <dbReference type="NCBI Taxonomy" id="1679497"/>
    <lineage>
        <taxon>Bacteria</taxon>
        <taxon>Pseudomonadati</taxon>
        <taxon>Pseudomonadota</taxon>
        <taxon>Alphaproteobacteria</taxon>
        <taxon>Caulobacterales</taxon>
        <taxon>Caulobacteraceae</taxon>
        <taxon>Caulobacter</taxon>
    </lineage>
</organism>
<sequence>MFREAVGALKPILRFCGPAAWAVNIAASPITTTLPLPTIKAAPRRRPSPSMRRVLASNSQATSGRATLQPPFRVISG</sequence>
<accession>A0ABN5QJY1</accession>
<dbReference type="EMBL" id="CP026100">
    <property type="protein sequence ID" value="AYV45297.1"/>
    <property type="molecule type" value="Genomic_DNA"/>
</dbReference>
<feature type="region of interest" description="Disordered" evidence="1">
    <location>
        <begin position="38"/>
        <end position="77"/>
    </location>
</feature>
<reference evidence="2 3" key="1">
    <citation type="submission" date="2018-01" db="EMBL/GenBank/DDBJ databases">
        <title>Complete genome sequence of Caulobacter flavus RHGG3.</title>
        <authorList>
            <person name="Yang E."/>
        </authorList>
    </citation>
    <scope>NUCLEOTIDE SEQUENCE [LARGE SCALE GENOMIC DNA]</scope>
    <source>
        <strain evidence="2 3">RHGG3</strain>
    </source>
</reference>
<feature type="compositionally biased region" description="Polar residues" evidence="1">
    <location>
        <begin position="56"/>
        <end position="66"/>
    </location>
</feature>
<evidence type="ECO:0000256" key="1">
    <source>
        <dbReference type="SAM" id="MobiDB-lite"/>
    </source>
</evidence>
<dbReference type="Proteomes" id="UP000281192">
    <property type="component" value="Chromosome"/>
</dbReference>
<evidence type="ECO:0000313" key="3">
    <source>
        <dbReference type="Proteomes" id="UP000281192"/>
    </source>
</evidence>
<protein>
    <submittedName>
        <fullName evidence="2">Uncharacterized protein</fullName>
    </submittedName>
</protein>
<gene>
    <name evidence="2" type="ORF">C1707_03010</name>
</gene>